<sequence>MWEKLKGRLRSKTLWVAFASLVLLILHQLNVNVVDEQYNKIVEAVLYVAVLAGIIDGEK</sequence>
<dbReference type="Proteomes" id="UP000530514">
    <property type="component" value="Unassembled WGS sequence"/>
</dbReference>
<accession>A0A7W2AIL3</accession>
<protein>
    <submittedName>
        <fullName evidence="1">Holin</fullName>
    </submittedName>
</protein>
<evidence type="ECO:0000313" key="1">
    <source>
        <dbReference type="EMBL" id="MBA4542879.1"/>
    </source>
</evidence>
<dbReference type="OrthoDB" id="1922895at2"/>
<dbReference type="AlphaFoldDB" id="A0A7W2AIL3"/>
<proteinExistence type="predicted"/>
<comment type="caution">
    <text evidence="1">The sequence shown here is derived from an EMBL/GenBank/DDBJ whole genome shotgun (WGS) entry which is preliminary data.</text>
</comment>
<gene>
    <name evidence="1" type="ORF">H1164_08190</name>
</gene>
<reference evidence="1 2" key="1">
    <citation type="submission" date="2020-07" db="EMBL/GenBank/DDBJ databases">
        <authorList>
            <person name="Feng H."/>
        </authorList>
    </citation>
    <scope>NUCLEOTIDE SEQUENCE [LARGE SCALE GENOMIC DNA]</scope>
    <source>
        <strain evidence="2">s-11</strain>
    </source>
</reference>
<keyword evidence="2" id="KW-1185">Reference proteome</keyword>
<evidence type="ECO:0000313" key="2">
    <source>
        <dbReference type="Proteomes" id="UP000530514"/>
    </source>
</evidence>
<name>A0A7W2AIL3_9BACL</name>
<organism evidence="1 2">
    <name type="scientific">Thermoactinomyces daqus</name>
    <dbReference type="NCBI Taxonomy" id="1329516"/>
    <lineage>
        <taxon>Bacteria</taxon>
        <taxon>Bacillati</taxon>
        <taxon>Bacillota</taxon>
        <taxon>Bacilli</taxon>
        <taxon>Bacillales</taxon>
        <taxon>Thermoactinomycetaceae</taxon>
        <taxon>Thermoactinomyces</taxon>
    </lineage>
</organism>
<dbReference type="EMBL" id="JACEIP010000010">
    <property type="protein sequence ID" value="MBA4542879.1"/>
    <property type="molecule type" value="Genomic_DNA"/>
</dbReference>
<dbReference type="RefSeq" id="WP_033101862.1">
    <property type="nucleotide sequence ID" value="NZ_JACEIP010000010.1"/>
</dbReference>